<dbReference type="InterPro" id="IPR017927">
    <property type="entry name" value="FAD-bd_FR_type"/>
</dbReference>
<name>A0A0B1ZWK4_9SPHN</name>
<keyword evidence="1" id="KW-0001">2Fe-2S</keyword>
<dbReference type="GO" id="GO:0016491">
    <property type="term" value="F:oxidoreductase activity"/>
    <property type="evidence" value="ECO:0007669"/>
    <property type="project" value="InterPro"/>
</dbReference>
<dbReference type="InterPro" id="IPR001709">
    <property type="entry name" value="Flavoprot_Pyr_Nucl_cyt_Rdtase"/>
</dbReference>
<feature type="binding site" evidence="1">
    <location>
        <position position="252"/>
    </location>
    <ligand>
        <name>[2Fe-2S] cluster</name>
        <dbReference type="ChEBI" id="CHEBI:190135"/>
    </ligand>
</feature>
<accession>A0A0B1ZWK4</accession>
<dbReference type="Gene3D" id="3.40.50.80">
    <property type="entry name" value="Nucleotide-binding domain of ferredoxin-NADP reductase (FNR) module"/>
    <property type="match status" value="1"/>
</dbReference>
<dbReference type="GO" id="GO:0051537">
    <property type="term" value="F:2 iron, 2 sulfur cluster binding"/>
    <property type="evidence" value="ECO:0007669"/>
    <property type="project" value="UniProtKB-KW"/>
</dbReference>
<dbReference type="InterPro" id="IPR039261">
    <property type="entry name" value="FNR_nucleotide-bd"/>
</dbReference>
<dbReference type="AlphaFoldDB" id="A0A0B1ZWK4"/>
<dbReference type="PIRSF" id="PIRSF006816">
    <property type="entry name" value="Cyc3_hyd_g"/>
    <property type="match status" value="1"/>
</dbReference>
<dbReference type="PANTHER" id="PTHR43513">
    <property type="entry name" value="DIHYDROOROTATE DEHYDROGENASE B (NAD(+)), ELECTRON TRANSFER SUBUNIT"/>
    <property type="match status" value="1"/>
</dbReference>
<proteinExistence type="predicted"/>
<dbReference type="SUPFAM" id="SSF63380">
    <property type="entry name" value="Riboflavin synthase domain-like"/>
    <property type="match status" value="1"/>
</dbReference>
<dbReference type="PRINTS" id="PR00406">
    <property type="entry name" value="CYTB5RDTASE"/>
</dbReference>
<feature type="binding site" evidence="1">
    <location>
        <position position="244"/>
    </location>
    <ligand>
        <name>[2Fe-2S] cluster</name>
        <dbReference type="ChEBI" id="CHEBI:190135"/>
    </ligand>
</feature>
<dbReference type="OrthoDB" id="9786134at2"/>
<dbReference type="InterPro" id="IPR019480">
    <property type="entry name" value="Dihydroorotate_DH_Fe-S-bd"/>
</dbReference>
<evidence type="ECO:0000259" key="2">
    <source>
        <dbReference type="PROSITE" id="PS51384"/>
    </source>
</evidence>
<evidence type="ECO:0000313" key="4">
    <source>
        <dbReference type="Proteomes" id="UP000031057"/>
    </source>
</evidence>
<dbReference type="InterPro" id="IPR017938">
    <property type="entry name" value="Riboflavin_synthase-like_b-brl"/>
</dbReference>
<dbReference type="InterPro" id="IPR001433">
    <property type="entry name" value="OxRdtase_FAD/NAD-bd"/>
</dbReference>
<dbReference type="GO" id="GO:0050660">
    <property type="term" value="F:flavin adenine dinucleotide binding"/>
    <property type="evidence" value="ECO:0007669"/>
    <property type="project" value="InterPro"/>
</dbReference>
<dbReference type="Pfam" id="PF00175">
    <property type="entry name" value="NAD_binding_1"/>
    <property type="match status" value="1"/>
</dbReference>
<protein>
    <submittedName>
        <fullName evidence="3">Ni/Fe hydrogenase subunit gamma</fullName>
    </submittedName>
</protein>
<dbReference type="Pfam" id="PF10418">
    <property type="entry name" value="DHODB_Fe-S_bind"/>
    <property type="match status" value="1"/>
</dbReference>
<keyword evidence="1" id="KW-0411">Iron-sulfur</keyword>
<dbReference type="InterPro" id="IPR050353">
    <property type="entry name" value="PyrK_electron_transfer"/>
</dbReference>
<dbReference type="GO" id="GO:0046872">
    <property type="term" value="F:metal ion binding"/>
    <property type="evidence" value="ECO:0007669"/>
    <property type="project" value="UniProtKB-KW"/>
</dbReference>
<dbReference type="CDD" id="cd06221">
    <property type="entry name" value="sulfite_reductase_like"/>
    <property type="match status" value="1"/>
</dbReference>
<feature type="binding site" evidence="1">
    <location>
        <position position="260"/>
    </location>
    <ligand>
        <name>[2Fe-2S] cluster</name>
        <dbReference type="ChEBI" id="CHEBI:190135"/>
    </ligand>
</feature>
<dbReference type="Proteomes" id="UP000031057">
    <property type="component" value="Unassembled WGS sequence"/>
</dbReference>
<dbReference type="EMBL" id="JTDI01000001">
    <property type="protein sequence ID" value="KHK93537.1"/>
    <property type="molecule type" value="Genomic_DNA"/>
</dbReference>
<dbReference type="Gene3D" id="2.40.30.10">
    <property type="entry name" value="Translation factors"/>
    <property type="match status" value="1"/>
</dbReference>
<keyword evidence="1" id="KW-0408">Iron</keyword>
<reference evidence="3 4" key="1">
    <citation type="submission" date="2014-10" db="EMBL/GenBank/DDBJ databases">
        <title>Genome sequence of Novosphingobium malaysiense MUSC 273(T).</title>
        <authorList>
            <person name="Lee L.-H."/>
        </authorList>
    </citation>
    <scope>NUCLEOTIDE SEQUENCE [LARGE SCALE GENOMIC DNA]</scope>
    <source>
        <strain evidence="3 4">MUSC 273</strain>
    </source>
</reference>
<feature type="domain" description="FAD-binding FR-type" evidence="2">
    <location>
        <begin position="11"/>
        <end position="108"/>
    </location>
</feature>
<sequence>MPSDVFAADPFLPDLYRVGKVRRELADAVTLELEPQSGPRPDFRPGQFNMLYAFGVGEVAISMSASARLGTGFVHTVRNAGAVSGALARLEPGATLGVRGPFGTGWPVVKAEGRDVLIVAGGLGLAPLRPAIQDVLAHRERYGRVTILVGCRSPHDILYQHDLEEWRQRLDVTVEVTVDHAGTDWHGDVGFVTTLIPRSPFDPDKTVAMVCGPEVMMRFAASALLKAGVPASEIHLSMERNMKCAIGLCGHCQFGPTFVCKDGPVFPLDRISGLLAVQEI</sequence>
<dbReference type="PRINTS" id="PR00371">
    <property type="entry name" value="FPNCR"/>
</dbReference>
<organism evidence="3 4">
    <name type="scientific">Novosphingobium malaysiense</name>
    <dbReference type="NCBI Taxonomy" id="1348853"/>
    <lineage>
        <taxon>Bacteria</taxon>
        <taxon>Pseudomonadati</taxon>
        <taxon>Pseudomonadota</taxon>
        <taxon>Alphaproteobacteria</taxon>
        <taxon>Sphingomonadales</taxon>
        <taxon>Sphingomonadaceae</taxon>
        <taxon>Novosphingobium</taxon>
    </lineage>
</organism>
<dbReference type="PROSITE" id="PS51384">
    <property type="entry name" value="FAD_FR"/>
    <property type="match status" value="1"/>
</dbReference>
<evidence type="ECO:0000256" key="1">
    <source>
        <dbReference type="PIRSR" id="PIRSR006816-2"/>
    </source>
</evidence>
<gene>
    <name evidence="3" type="ORF">LK12_04610</name>
</gene>
<dbReference type="STRING" id="1348853.LK12_04610"/>
<dbReference type="PANTHER" id="PTHR43513:SF1">
    <property type="entry name" value="ANAEROBIC SULFITE REDUCTASE SUBUNIT B"/>
    <property type="match status" value="1"/>
</dbReference>
<dbReference type="SUPFAM" id="SSF52343">
    <property type="entry name" value="Ferredoxin reductase-like, C-terminal NADP-linked domain"/>
    <property type="match status" value="1"/>
</dbReference>
<comment type="cofactor">
    <cofactor evidence="1">
        <name>[2Fe-2S] cluster</name>
        <dbReference type="ChEBI" id="CHEBI:190135"/>
    </cofactor>
    <text evidence="1">Binds 1 [2Fe-2S] cluster per subunit.</text>
</comment>
<keyword evidence="4" id="KW-1185">Reference proteome</keyword>
<keyword evidence="1" id="KW-0479">Metal-binding</keyword>
<dbReference type="RefSeq" id="WP_039279775.1">
    <property type="nucleotide sequence ID" value="NZ_JTDI01000001.1"/>
</dbReference>
<feature type="binding site" evidence="1">
    <location>
        <position position="249"/>
    </location>
    <ligand>
        <name>[2Fe-2S] cluster</name>
        <dbReference type="ChEBI" id="CHEBI:190135"/>
    </ligand>
</feature>
<evidence type="ECO:0000313" key="3">
    <source>
        <dbReference type="EMBL" id="KHK93537.1"/>
    </source>
</evidence>
<dbReference type="GO" id="GO:0006221">
    <property type="term" value="P:pyrimidine nucleotide biosynthetic process"/>
    <property type="evidence" value="ECO:0007669"/>
    <property type="project" value="InterPro"/>
</dbReference>
<comment type="caution">
    <text evidence="3">The sequence shown here is derived from an EMBL/GenBank/DDBJ whole genome shotgun (WGS) entry which is preliminary data.</text>
</comment>
<dbReference type="InterPro" id="IPR012165">
    <property type="entry name" value="Cyt_c3_hydrogenase_gsu"/>
</dbReference>